<evidence type="ECO:0000313" key="2">
    <source>
        <dbReference type="EMBL" id="OUC95138.1"/>
    </source>
</evidence>
<feature type="transmembrane region" description="Helical" evidence="1">
    <location>
        <begin position="62"/>
        <end position="85"/>
    </location>
</feature>
<keyword evidence="1" id="KW-0812">Transmembrane</keyword>
<comment type="caution">
    <text evidence="2">The sequence shown here is derived from an EMBL/GenBank/DDBJ whole genome shotgun (WGS) entry which is preliminary data.</text>
</comment>
<accession>A0A243RJS2</accession>
<gene>
    <name evidence="2" type="ORF">CA984_19905</name>
</gene>
<dbReference type="EMBL" id="NGFP01000088">
    <property type="protein sequence ID" value="OUC95138.1"/>
    <property type="molecule type" value="Genomic_DNA"/>
</dbReference>
<dbReference type="AlphaFoldDB" id="A0A243RJS2"/>
<keyword evidence="1" id="KW-1133">Transmembrane helix</keyword>
<keyword evidence="3" id="KW-1185">Reference proteome</keyword>
<dbReference type="Proteomes" id="UP000194761">
    <property type="component" value="Unassembled WGS sequence"/>
</dbReference>
<protein>
    <submittedName>
        <fullName evidence="2">Uncharacterized protein</fullName>
    </submittedName>
</protein>
<sequence length="100" mass="11277">MTLLLVEPPAWPAVFLILAFVLFSAAILYNIPRIRAWVGSGYQLYAGFFLVFKSVSGEFETTFFRVAGLIVGVSLLVHLVIRGVIMQRRRNSHRTIPQPD</sequence>
<feature type="transmembrane region" description="Helical" evidence="1">
    <location>
        <begin position="36"/>
        <end position="56"/>
    </location>
</feature>
<evidence type="ECO:0000313" key="3">
    <source>
        <dbReference type="Proteomes" id="UP000194761"/>
    </source>
</evidence>
<evidence type="ECO:0000256" key="1">
    <source>
        <dbReference type="SAM" id="Phobius"/>
    </source>
</evidence>
<proteinExistence type="predicted"/>
<feature type="transmembrane region" description="Helical" evidence="1">
    <location>
        <begin position="12"/>
        <end position="29"/>
    </location>
</feature>
<keyword evidence="1" id="KW-0472">Membrane</keyword>
<name>A0A243RJS2_9ACTN</name>
<reference evidence="2 3" key="1">
    <citation type="submission" date="2017-05" db="EMBL/GenBank/DDBJ databases">
        <title>Biotechnological potential of actinobacteria isolated from South African environments.</title>
        <authorList>
            <person name="Le Roes-Hill M."/>
            <person name="Prins A."/>
            <person name="Durrell K.A."/>
        </authorList>
    </citation>
    <scope>NUCLEOTIDE SEQUENCE [LARGE SCALE GENOMIC DNA]</scope>
    <source>
        <strain evidence="2">M26</strain>
    </source>
</reference>
<organism evidence="2 3">
    <name type="scientific">Streptosporangium minutum</name>
    <dbReference type="NCBI Taxonomy" id="569862"/>
    <lineage>
        <taxon>Bacteria</taxon>
        <taxon>Bacillati</taxon>
        <taxon>Actinomycetota</taxon>
        <taxon>Actinomycetes</taxon>
        <taxon>Streptosporangiales</taxon>
        <taxon>Streptosporangiaceae</taxon>
        <taxon>Streptosporangium</taxon>
    </lineage>
</organism>